<keyword evidence="3" id="KW-1185">Reference proteome</keyword>
<dbReference type="Proteomes" id="UP000887565">
    <property type="component" value="Unplaced"/>
</dbReference>
<dbReference type="AlphaFoldDB" id="A0A915HGD8"/>
<dbReference type="InterPro" id="IPR002035">
    <property type="entry name" value="VWF_A"/>
</dbReference>
<dbReference type="SMART" id="SM00327">
    <property type="entry name" value="VWA"/>
    <property type="match status" value="1"/>
</dbReference>
<evidence type="ECO:0000313" key="3">
    <source>
        <dbReference type="Proteomes" id="UP000887565"/>
    </source>
</evidence>
<feature type="compositionally biased region" description="Low complexity" evidence="1">
    <location>
        <begin position="28"/>
        <end position="44"/>
    </location>
</feature>
<accession>A0A915HGD8</accession>
<dbReference type="PANTHER" id="PTHR24020:SF84">
    <property type="entry name" value="VWFA DOMAIN-CONTAINING PROTEIN"/>
    <property type="match status" value="1"/>
</dbReference>
<evidence type="ECO:0000313" key="4">
    <source>
        <dbReference type="WBParaSite" id="nRc.2.0.1.t00474-RA"/>
    </source>
</evidence>
<feature type="region of interest" description="Disordered" evidence="1">
    <location>
        <begin position="28"/>
        <end position="47"/>
    </location>
</feature>
<reference evidence="4" key="1">
    <citation type="submission" date="2022-11" db="UniProtKB">
        <authorList>
            <consortium name="WormBaseParasite"/>
        </authorList>
    </citation>
    <scope>IDENTIFICATION</scope>
</reference>
<feature type="domain" description="VWFA" evidence="2">
    <location>
        <begin position="96"/>
        <end position="237"/>
    </location>
</feature>
<dbReference type="Pfam" id="PF00092">
    <property type="entry name" value="VWA"/>
    <property type="match status" value="1"/>
</dbReference>
<dbReference type="InterPro" id="IPR036465">
    <property type="entry name" value="vWFA_dom_sf"/>
</dbReference>
<sequence>MDIGNCPPKPPVPQTTPFAYPTVTAEIPTTTTTEPPTQAPPQMTKSPATAQCTIPPGWCPCATTTANIWTPYPTESLLVSMPTTPEPQVFSPCAVDILFVLDSSGVNRTKFDRQIRFILDLLDLLIIRPDAHLVSAIVYDGHLKQRIQFSFTAYKDIQSLSKAVSDLPFFGGKANTGEALTLAKQALRDRRSASVPALVFLVSDGSSQDDVAVPADQLRAEPNTMVYALSATDATDK</sequence>
<dbReference type="InterPro" id="IPR050525">
    <property type="entry name" value="ECM_Assembly_Org"/>
</dbReference>
<dbReference type="Gene3D" id="3.40.50.410">
    <property type="entry name" value="von Willebrand factor, type A domain"/>
    <property type="match status" value="1"/>
</dbReference>
<dbReference type="WBParaSite" id="nRc.2.0.1.t00474-RA">
    <property type="protein sequence ID" value="nRc.2.0.1.t00474-RA"/>
    <property type="gene ID" value="nRc.2.0.1.g00474"/>
</dbReference>
<name>A0A915HGD8_ROMCU</name>
<dbReference type="PANTHER" id="PTHR24020">
    <property type="entry name" value="COLLAGEN ALPHA"/>
    <property type="match status" value="1"/>
</dbReference>
<dbReference type="PROSITE" id="PS50234">
    <property type="entry name" value="VWFA"/>
    <property type="match status" value="1"/>
</dbReference>
<evidence type="ECO:0000259" key="2">
    <source>
        <dbReference type="PROSITE" id="PS50234"/>
    </source>
</evidence>
<dbReference type="OMA" id="INAMNIG"/>
<evidence type="ECO:0000256" key="1">
    <source>
        <dbReference type="SAM" id="MobiDB-lite"/>
    </source>
</evidence>
<organism evidence="3 4">
    <name type="scientific">Romanomermis culicivorax</name>
    <name type="common">Nematode worm</name>
    <dbReference type="NCBI Taxonomy" id="13658"/>
    <lineage>
        <taxon>Eukaryota</taxon>
        <taxon>Metazoa</taxon>
        <taxon>Ecdysozoa</taxon>
        <taxon>Nematoda</taxon>
        <taxon>Enoplea</taxon>
        <taxon>Dorylaimia</taxon>
        <taxon>Mermithida</taxon>
        <taxon>Mermithoidea</taxon>
        <taxon>Mermithidae</taxon>
        <taxon>Romanomermis</taxon>
    </lineage>
</organism>
<dbReference type="SUPFAM" id="SSF53300">
    <property type="entry name" value="vWA-like"/>
    <property type="match status" value="1"/>
</dbReference>
<protein>
    <submittedName>
        <fullName evidence="4">VWFA domain-containing protein</fullName>
    </submittedName>
</protein>
<proteinExistence type="predicted"/>